<evidence type="ECO:0000256" key="1">
    <source>
        <dbReference type="SAM" id="MobiDB-lite"/>
    </source>
</evidence>
<evidence type="ECO:0000259" key="3">
    <source>
        <dbReference type="Pfam" id="PF14364"/>
    </source>
</evidence>
<keyword evidence="2" id="KW-0472">Membrane</keyword>
<dbReference type="EMBL" id="JACGWO010000007">
    <property type="protein sequence ID" value="KAK4422225.1"/>
    <property type="molecule type" value="Genomic_DNA"/>
</dbReference>
<evidence type="ECO:0000256" key="2">
    <source>
        <dbReference type="SAM" id="Phobius"/>
    </source>
</evidence>
<evidence type="ECO:0000313" key="5">
    <source>
        <dbReference type="Proteomes" id="UP001293254"/>
    </source>
</evidence>
<keyword evidence="5" id="KW-1185">Reference proteome</keyword>
<name>A0AAE2CHE9_9LAMI</name>
<protein>
    <submittedName>
        <fullName evidence="4">Pathogen-associated molecular patterns-induced protein A70</fullName>
    </submittedName>
</protein>
<keyword evidence="2" id="KW-0812">Transmembrane</keyword>
<dbReference type="Pfam" id="PF14364">
    <property type="entry name" value="DUF4408"/>
    <property type="match status" value="1"/>
</dbReference>
<comment type="caution">
    <text evidence="4">The sequence shown here is derived from an EMBL/GenBank/DDBJ whole genome shotgun (WGS) entry which is preliminary data.</text>
</comment>
<organism evidence="4 5">
    <name type="scientific">Sesamum alatum</name>
    <dbReference type="NCBI Taxonomy" id="300844"/>
    <lineage>
        <taxon>Eukaryota</taxon>
        <taxon>Viridiplantae</taxon>
        <taxon>Streptophyta</taxon>
        <taxon>Embryophyta</taxon>
        <taxon>Tracheophyta</taxon>
        <taxon>Spermatophyta</taxon>
        <taxon>Magnoliopsida</taxon>
        <taxon>eudicotyledons</taxon>
        <taxon>Gunneridae</taxon>
        <taxon>Pentapetalae</taxon>
        <taxon>asterids</taxon>
        <taxon>lamiids</taxon>
        <taxon>Lamiales</taxon>
        <taxon>Pedaliaceae</taxon>
        <taxon>Sesamum</taxon>
    </lineage>
</organism>
<dbReference type="PANTHER" id="PTHR33098">
    <property type="entry name" value="COTTON FIBER (DUF761)"/>
    <property type="match status" value="1"/>
</dbReference>
<dbReference type="InterPro" id="IPR025520">
    <property type="entry name" value="DUF4408"/>
</dbReference>
<proteinExistence type="predicted"/>
<feature type="transmembrane region" description="Helical" evidence="2">
    <location>
        <begin position="20"/>
        <end position="39"/>
    </location>
</feature>
<evidence type="ECO:0000313" key="4">
    <source>
        <dbReference type="EMBL" id="KAK4422225.1"/>
    </source>
</evidence>
<dbReference type="Proteomes" id="UP001293254">
    <property type="component" value="Unassembled WGS sequence"/>
</dbReference>
<feature type="domain" description="DUF4408" evidence="3">
    <location>
        <begin position="12"/>
        <end position="43"/>
    </location>
</feature>
<keyword evidence="2" id="KW-1133">Transmembrane helix</keyword>
<feature type="compositionally biased region" description="Basic and acidic residues" evidence="1">
    <location>
        <begin position="47"/>
        <end position="64"/>
    </location>
</feature>
<dbReference type="Pfam" id="PF05553">
    <property type="entry name" value="DUF761"/>
    <property type="match status" value="1"/>
</dbReference>
<reference evidence="4" key="2">
    <citation type="journal article" date="2024" name="Plant">
        <title>Genomic evolution and insights into agronomic trait innovations of Sesamum species.</title>
        <authorList>
            <person name="Miao H."/>
            <person name="Wang L."/>
            <person name="Qu L."/>
            <person name="Liu H."/>
            <person name="Sun Y."/>
            <person name="Le M."/>
            <person name="Wang Q."/>
            <person name="Wei S."/>
            <person name="Zheng Y."/>
            <person name="Lin W."/>
            <person name="Duan Y."/>
            <person name="Cao H."/>
            <person name="Xiong S."/>
            <person name="Wang X."/>
            <person name="Wei L."/>
            <person name="Li C."/>
            <person name="Ma Q."/>
            <person name="Ju M."/>
            <person name="Zhao R."/>
            <person name="Li G."/>
            <person name="Mu C."/>
            <person name="Tian Q."/>
            <person name="Mei H."/>
            <person name="Zhang T."/>
            <person name="Gao T."/>
            <person name="Zhang H."/>
        </authorList>
    </citation>
    <scope>NUCLEOTIDE SEQUENCE</scope>
    <source>
        <strain evidence="4">3651</strain>
    </source>
</reference>
<feature type="region of interest" description="Disordered" evidence="1">
    <location>
        <begin position="45"/>
        <end position="64"/>
    </location>
</feature>
<dbReference type="AlphaFoldDB" id="A0AAE2CHE9"/>
<dbReference type="InterPro" id="IPR008480">
    <property type="entry name" value="DUF761_pln"/>
</dbReference>
<accession>A0AAE2CHE9</accession>
<reference evidence="4" key="1">
    <citation type="submission" date="2020-06" db="EMBL/GenBank/DDBJ databases">
        <authorList>
            <person name="Li T."/>
            <person name="Hu X."/>
            <person name="Zhang T."/>
            <person name="Song X."/>
            <person name="Zhang H."/>
            <person name="Dai N."/>
            <person name="Sheng W."/>
            <person name="Hou X."/>
            <person name="Wei L."/>
        </authorList>
    </citation>
    <scope>NUCLEOTIDE SEQUENCE</scope>
    <source>
        <strain evidence="4">3651</strain>
        <tissue evidence="4">Leaf</tissue>
    </source>
</reference>
<gene>
    <name evidence="4" type="ORF">Salat_1804800</name>
</gene>
<sequence>MFEESVSEIPSSIWASMISWFTPTVLFVLLNLMIGTIAFTSKLTGQKHHENQHQNEPHHHDHEPKIARSTSVLQRLKSINFYAHYRSHQEPQNLSVHHKPTPDSATLFNLDHTTQNLEPQSHYFFQAVHQENLHQSQDPYVFEGTLEESSQETQTQFVFEQKDSNLNDFQQAHEEKDEEDDELQSMDEIYSQLKGGHFSRTKSDTEPTSGKIPTKLPARMRKSASLKSAFGHFEEENIVEARRPATVRERSNAKATEGDEEVDAKADDFINKFKQQLKLQRLDSILRYKDMIGRGIGGR</sequence>
<dbReference type="PANTHER" id="PTHR33098:SF53">
    <property type="entry name" value="OS05G0540900 PROTEIN"/>
    <property type="match status" value="1"/>
</dbReference>